<evidence type="ECO:0000313" key="1">
    <source>
        <dbReference type="EMBL" id="KAJ9144890.1"/>
    </source>
</evidence>
<dbReference type="Proteomes" id="UP001174691">
    <property type="component" value="Unassembled WGS sequence"/>
</dbReference>
<evidence type="ECO:0000313" key="2">
    <source>
        <dbReference type="Proteomes" id="UP001174691"/>
    </source>
</evidence>
<proteinExistence type="predicted"/>
<reference evidence="1" key="1">
    <citation type="submission" date="2022-07" db="EMBL/GenBank/DDBJ databases">
        <title>Fungi with potential for degradation of polypropylene.</title>
        <authorList>
            <person name="Gostincar C."/>
        </authorList>
    </citation>
    <scope>NUCLEOTIDE SEQUENCE</scope>
    <source>
        <strain evidence="1">EXF-13287</strain>
    </source>
</reference>
<gene>
    <name evidence="1" type="ORF">NKR19_g6236</name>
</gene>
<organism evidence="1 2">
    <name type="scientific">Coniochaeta hoffmannii</name>
    <dbReference type="NCBI Taxonomy" id="91930"/>
    <lineage>
        <taxon>Eukaryota</taxon>
        <taxon>Fungi</taxon>
        <taxon>Dikarya</taxon>
        <taxon>Ascomycota</taxon>
        <taxon>Pezizomycotina</taxon>
        <taxon>Sordariomycetes</taxon>
        <taxon>Sordariomycetidae</taxon>
        <taxon>Coniochaetales</taxon>
        <taxon>Coniochaetaceae</taxon>
        <taxon>Coniochaeta</taxon>
    </lineage>
</organism>
<dbReference type="AlphaFoldDB" id="A0AA38RYR4"/>
<protein>
    <submittedName>
        <fullName evidence="1">Uncharacterized protein</fullName>
    </submittedName>
</protein>
<name>A0AA38RYR4_9PEZI</name>
<accession>A0AA38RYR4</accession>
<keyword evidence="2" id="KW-1185">Reference proteome</keyword>
<comment type="caution">
    <text evidence="1">The sequence shown here is derived from an EMBL/GenBank/DDBJ whole genome shotgun (WGS) entry which is preliminary data.</text>
</comment>
<dbReference type="EMBL" id="JANBVN010000094">
    <property type="protein sequence ID" value="KAJ9144890.1"/>
    <property type="molecule type" value="Genomic_DNA"/>
</dbReference>
<sequence>MDLSSSTLDPDVVHHLLTFFSHGVFPIAYDLTVGHNHKLYLDILAQARYYSAPKLVAWLENACYYGAVSLRVAREPVLIGLCFKQNNECDTLQDHHYQRRGKVGNTLGQAGKKI</sequence>